<evidence type="ECO:0000256" key="5">
    <source>
        <dbReference type="ARBA" id="ARBA00023015"/>
    </source>
</evidence>
<feature type="domain" description="Copper-fist" evidence="9">
    <location>
        <begin position="1"/>
        <end position="18"/>
    </location>
</feature>
<evidence type="ECO:0000256" key="3">
    <source>
        <dbReference type="ARBA" id="ARBA00022833"/>
    </source>
</evidence>
<dbReference type="Pfam" id="PF00649">
    <property type="entry name" value="Copper-fist"/>
    <property type="match status" value="1"/>
</dbReference>
<dbReference type="OrthoDB" id="5600085at2759"/>
<evidence type="ECO:0000256" key="7">
    <source>
        <dbReference type="ARBA" id="ARBA00023242"/>
    </source>
</evidence>
<keyword evidence="2" id="KW-0479">Metal-binding</keyword>
<dbReference type="SMART" id="SM01090">
    <property type="entry name" value="Copper-fist"/>
    <property type="match status" value="1"/>
</dbReference>
<keyword evidence="11" id="KW-1185">Reference proteome</keyword>
<keyword evidence="7" id="KW-0539">Nucleus</keyword>
<evidence type="ECO:0000313" key="10">
    <source>
        <dbReference type="EMBL" id="KAF1809830.1"/>
    </source>
</evidence>
<dbReference type="GO" id="GO:0006879">
    <property type="term" value="P:intracellular iron ion homeostasis"/>
    <property type="evidence" value="ECO:0007669"/>
    <property type="project" value="TreeGrafter"/>
</dbReference>
<dbReference type="GO" id="GO:0000981">
    <property type="term" value="F:DNA-binding transcription factor activity, RNA polymerase II-specific"/>
    <property type="evidence" value="ECO:0007669"/>
    <property type="project" value="TreeGrafter"/>
</dbReference>
<dbReference type="RefSeq" id="XP_033531461.1">
    <property type="nucleotide sequence ID" value="XM_033675428.1"/>
</dbReference>
<feature type="region of interest" description="Disordered" evidence="8">
    <location>
        <begin position="91"/>
        <end position="112"/>
    </location>
</feature>
<keyword evidence="5" id="KW-0805">Transcription regulation</keyword>
<dbReference type="AlphaFoldDB" id="A0A6G1FVV6"/>
<dbReference type="InterPro" id="IPR036395">
    <property type="entry name" value="Cu_fist_DNA-bd_dom_sf"/>
</dbReference>
<evidence type="ECO:0000256" key="8">
    <source>
        <dbReference type="SAM" id="MobiDB-lite"/>
    </source>
</evidence>
<keyword evidence="3" id="KW-0862">Zinc</keyword>
<evidence type="ECO:0000256" key="4">
    <source>
        <dbReference type="ARBA" id="ARBA00023008"/>
    </source>
</evidence>
<keyword evidence="6" id="KW-0804">Transcription</keyword>
<dbReference type="GO" id="GO:0005507">
    <property type="term" value="F:copper ion binding"/>
    <property type="evidence" value="ECO:0007669"/>
    <property type="project" value="InterPro"/>
</dbReference>
<organism evidence="10">
    <name type="scientific">Eremomyces bilateralis CBS 781.70</name>
    <dbReference type="NCBI Taxonomy" id="1392243"/>
    <lineage>
        <taxon>Eukaryota</taxon>
        <taxon>Fungi</taxon>
        <taxon>Dikarya</taxon>
        <taxon>Ascomycota</taxon>
        <taxon>Pezizomycotina</taxon>
        <taxon>Dothideomycetes</taxon>
        <taxon>Dothideomycetes incertae sedis</taxon>
        <taxon>Eremomycetales</taxon>
        <taxon>Eremomycetaceae</taxon>
        <taxon>Eremomyces</taxon>
    </lineage>
</organism>
<reference evidence="12" key="2">
    <citation type="submission" date="2020-04" db="EMBL/GenBank/DDBJ databases">
        <authorList>
            <consortium name="NCBI Genome Project"/>
        </authorList>
    </citation>
    <scope>NUCLEOTIDE SEQUENCE</scope>
    <source>
        <strain evidence="12">CBS 781.70</strain>
    </source>
</reference>
<name>A0A6G1FVV6_9PEZI</name>
<dbReference type="GO" id="GO:0006878">
    <property type="term" value="P:intracellular copper ion homeostasis"/>
    <property type="evidence" value="ECO:0007669"/>
    <property type="project" value="TreeGrafter"/>
</dbReference>
<sequence length="156" mass="17201">MLIDGEKWACESCVKGHRGRPVKQCEHCRGARKSKSHHAKCDCGERKENSGLDVKRTQFDLCLVVVLRDLTLHHCACFQGSQCVCGLKSESVDPDLPPKPRSKARPGMSTAHSESTLMVFANGHHKPCHRSNNLAHTSGVPYRIPRHAPSHSISSS</sequence>
<comment type="subcellular location">
    <subcellularLocation>
        <location evidence="1">Nucleus</location>
    </subcellularLocation>
</comment>
<reference evidence="10 12" key="1">
    <citation type="submission" date="2020-01" db="EMBL/GenBank/DDBJ databases">
        <authorList>
            <consortium name="DOE Joint Genome Institute"/>
            <person name="Haridas S."/>
            <person name="Albert R."/>
            <person name="Binder M."/>
            <person name="Bloem J."/>
            <person name="Labutti K."/>
            <person name="Salamov A."/>
            <person name="Andreopoulos B."/>
            <person name="Baker S.E."/>
            <person name="Barry K."/>
            <person name="Bills G."/>
            <person name="Bluhm B.H."/>
            <person name="Cannon C."/>
            <person name="Castanera R."/>
            <person name="Culley D.E."/>
            <person name="Daum C."/>
            <person name="Ezra D."/>
            <person name="Gonzalez J.B."/>
            <person name="Henrissat B."/>
            <person name="Kuo A."/>
            <person name="Liang C."/>
            <person name="Lipzen A."/>
            <person name="Lutzoni F."/>
            <person name="Magnuson J."/>
            <person name="Mondo S."/>
            <person name="Nolan M."/>
            <person name="Ohm R."/>
            <person name="Pangilinan J."/>
            <person name="Park H.-J."/>
            <person name="Ramirez L."/>
            <person name="Alfaro M."/>
            <person name="Sun H."/>
            <person name="Tritt A."/>
            <person name="Yoshinaga Y."/>
            <person name="Zwiers L.-H."/>
            <person name="Turgeon B.G."/>
            <person name="Goodwin S.B."/>
            <person name="Spatafora J.W."/>
            <person name="Crous P.W."/>
            <person name="Grigoriev I.V."/>
        </authorList>
    </citation>
    <scope>NUCLEOTIDE SEQUENCE</scope>
    <source>
        <strain evidence="10 12">CBS 781.70</strain>
    </source>
</reference>
<reference evidence="12" key="3">
    <citation type="submission" date="2025-04" db="UniProtKB">
        <authorList>
            <consortium name="RefSeq"/>
        </authorList>
    </citation>
    <scope>IDENTIFICATION</scope>
    <source>
        <strain evidence="12">CBS 781.70</strain>
    </source>
</reference>
<dbReference type="PROSITE" id="PS50073">
    <property type="entry name" value="COPPER_FIST_2"/>
    <property type="match status" value="1"/>
</dbReference>
<gene>
    <name evidence="10 12" type="ORF">P152DRAFT_366585</name>
</gene>
<dbReference type="GeneID" id="54415998"/>
<evidence type="ECO:0000313" key="11">
    <source>
        <dbReference type="Proteomes" id="UP000504638"/>
    </source>
</evidence>
<keyword evidence="4" id="KW-0186">Copper</keyword>
<dbReference type="GO" id="GO:0005634">
    <property type="term" value="C:nucleus"/>
    <property type="evidence" value="ECO:0007669"/>
    <property type="project" value="UniProtKB-SubCell"/>
</dbReference>
<proteinExistence type="predicted"/>
<dbReference type="InterPro" id="IPR051763">
    <property type="entry name" value="Copper_Homeo_Regul"/>
</dbReference>
<evidence type="ECO:0000259" key="9">
    <source>
        <dbReference type="PROSITE" id="PS50073"/>
    </source>
</evidence>
<dbReference type="EMBL" id="ML975170">
    <property type="protein sequence ID" value="KAF1809830.1"/>
    <property type="molecule type" value="Genomic_DNA"/>
</dbReference>
<accession>A0A6G1FVV6</accession>
<feature type="non-terminal residue" evidence="10">
    <location>
        <position position="156"/>
    </location>
</feature>
<dbReference type="PANTHER" id="PTHR28088:SF5">
    <property type="entry name" value="TRANSCRIPTIONAL ACTIVATOR HAA1-RELATED"/>
    <property type="match status" value="1"/>
</dbReference>
<evidence type="ECO:0000256" key="2">
    <source>
        <dbReference type="ARBA" id="ARBA00022723"/>
    </source>
</evidence>
<evidence type="ECO:0000256" key="6">
    <source>
        <dbReference type="ARBA" id="ARBA00023163"/>
    </source>
</evidence>
<dbReference type="InterPro" id="IPR001083">
    <property type="entry name" value="Cu_fist_DNA-bd_dom"/>
</dbReference>
<evidence type="ECO:0000313" key="12">
    <source>
        <dbReference type="RefSeq" id="XP_033531461.1"/>
    </source>
</evidence>
<dbReference type="PANTHER" id="PTHR28088">
    <property type="entry name" value="TRANSCRIPTIONAL ACTIVATOR HAA1-RELATED"/>
    <property type="match status" value="1"/>
</dbReference>
<feature type="region of interest" description="Disordered" evidence="8">
    <location>
        <begin position="130"/>
        <end position="156"/>
    </location>
</feature>
<dbReference type="Gene3D" id="3.90.430.10">
    <property type="entry name" value="Copper fist DNA-binding domain"/>
    <property type="match status" value="1"/>
</dbReference>
<dbReference type="Proteomes" id="UP000504638">
    <property type="component" value="Unplaced"/>
</dbReference>
<dbReference type="GO" id="GO:0045944">
    <property type="term" value="P:positive regulation of transcription by RNA polymerase II"/>
    <property type="evidence" value="ECO:0007669"/>
    <property type="project" value="TreeGrafter"/>
</dbReference>
<evidence type="ECO:0000256" key="1">
    <source>
        <dbReference type="ARBA" id="ARBA00004123"/>
    </source>
</evidence>
<dbReference type="SUPFAM" id="SSF57879">
    <property type="entry name" value="Zinc domain conserved in yeast copper-regulated transcription factors"/>
    <property type="match status" value="1"/>
</dbReference>
<dbReference type="GO" id="GO:0000978">
    <property type="term" value="F:RNA polymerase II cis-regulatory region sequence-specific DNA binding"/>
    <property type="evidence" value="ECO:0007669"/>
    <property type="project" value="TreeGrafter"/>
</dbReference>
<protein>
    <recommendedName>
        <fullName evidence="9">Copper-fist domain-containing protein</fullName>
    </recommendedName>
</protein>